<evidence type="ECO:0000313" key="3">
    <source>
        <dbReference type="EMBL" id="EPS27010.1"/>
    </source>
</evidence>
<dbReference type="PANTHER" id="PTHR36102">
    <property type="entry name" value="CHROMOSOME 10, WHOLE GENOME SHOTGUN SEQUENCE"/>
    <property type="match status" value="1"/>
</dbReference>
<name>S7Z8T4_PENO1</name>
<reference evidence="3 4" key="1">
    <citation type="journal article" date="2013" name="PLoS ONE">
        <title>Genomic and secretomic analyses reveal unique features of the lignocellulolytic enzyme system of Penicillium decumbens.</title>
        <authorList>
            <person name="Liu G."/>
            <person name="Zhang L."/>
            <person name="Wei X."/>
            <person name="Zou G."/>
            <person name="Qin Y."/>
            <person name="Ma L."/>
            <person name="Li J."/>
            <person name="Zheng H."/>
            <person name="Wang S."/>
            <person name="Wang C."/>
            <person name="Xun L."/>
            <person name="Zhao G.-P."/>
            <person name="Zhou Z."/>
            <person name="Qu Y."/>
        </authorList>
    </citation>
    <scope>NUCLEOTIDE SEQUENCE [LARGE SCALE GENOMIC DNA]</scope>
    <source>
        <strain evidence="4">114-2 / CGMCC 5302</strain>
    </source>
</reference>
<dbReference type="InterPro" id="IPR047092">
    <property type="entry name" value="AFUB_07903/YDR124W-like_hel"/>
</dbReference>
<dbReference type="InterPro" id="IPR021264">
    <property type="entry name" value="AFUB_079030/YDR124W-like"/>
</dbReference>
<sequence length="473" mass="52484">MDMNRPHLGVGDGLERRHSDASLSPGEHGQMQMPDAGIDFPHPHYAMIYLDHNGELRVKASASMAGCGGAIFTPEVTDNFVKLANPSPVASTLPSMNASPSQLFDGSPFMTHSSPGLMRTGPAGPAEMIPCQFLDQNKRRRRDSRRTSNAQPQYKPVSPTPTPRPGHTVLRVGDRDLLRRYYEKAFEDFQQLNCRTIAKSYIKLVEPRKQVHFPYNGRKVIAGVAQRVDPEQTKPAWWPVGVLHREPDHLLKRDRLKLLVHILCELKDSHGITAQKLRDAGQDVRRQITPANRVQVLDEIYFVREMEERFLDGDLDANARIQLRHTHLPEAICHEEDLSSNIYIAPISLTEDEQEDQEDDVYGLDPHLSLDDGLSIGPPNSQGRPGPSHGLPLSPTASDSSGPHSPGTYGAYNAAMASNVMASQQSPSTLKDLPIEPAYLSPCYGQQFMPSVKPSAGYWPAMPQMPHNSSFGY</sequence>
<dbReference type="eggNOG" id="ENOG502S0ES">
    <property type="taxonomic scope" value="Eukaryota"/>
</dbReference>
<dbReference type="PANTHER" id="PTHR36102:SF4">
    <property type="entry name" value="YDR124W-LIKE HELICAL BUNDLE DOMAIN-CONTAINING PROTEIN"/>
    <property type="match status" value="1"/>
</dbReference>
<dbReference type="Pfam" id="PF11001">
    <property type="entry name" value="AFUB_07903_YDR124W_hel"/>
    <property type="match status" value="1"/>
</dbReference>
<feature type="region of interest" description="Disordered" evidence="1">
    <location>
        <begin position="1"/>
        <end position="37"/>
    </location>
</feature>
<feature type="domain" description="Subtelomeric hrmA-associated cluster protein AFUB-079030/YDR124W-like helical bundle" evidence="2">
    <location>
        <begin position="172"/>
        <end position="306"/>
    </location>
</feature>
<evidence type="ECO:0000259" key="2">
    <source>
        <dbReference type="Pfam" id="PF11001"/>
    </source>
</evidence>
<evidence type="ECO:0000313" key="4">
    <source>
        <dbReference type="Proteomes" id="UP000019376"/>
    </source>
</evidence>
<dbReference type="OrthoDB" id="5338458at2759"/>
<feature type="region of interest" description="Disordered" evidence="1">
    <location>
        <begin position="134"/>
        <end position="168"/>
    </location>
</feature>
<dbReference type="AlphaFoldDB" id="S7Z8T4"/>
<dbReference type="EMBL" id="KB644409">
    <property type="protein sequence ID" value="EPS27010.1"/>
    <property type="molecule type" value="Genomic_DNA"/>
</dbReference>
<dbReference type="PhylomeDB" id="S7Z8T4"/>
<evidence type="ECO:0000256" key="1">
    <source>
        <dbReference type="SAM" id="MobiDB-lite"/>
    </source>
</evidence>
<accession>S7Z8T4</accession>
<feature type="compositionally biased region" description="Acidic residues" evidence="1">
    <location>
        <begin position="352"/>
        <end position="362"/>
    </location>
</feature>
<dbReference type="STRING" id="933388.S7Z8T4"/>
<dbReference type="HOGENOM" id="CLU_035142_3_0_1"/>
<proteinExistence type="predicted"/>
<feature type="region of interest" description="Disordered" evidence="1">
    <location>
        <begin position="352"/>
        <end position="410"/>
    </location>
</feature>
<organism evidence="3 4">
    <name type="scientific">Penicillium oxalicum (strain 114-2 / CGMCC 5302)</name>
    <name type="common">Penicillium decumbens</name>
    <dbReference type="NCBI Taxonomy" id="933388"/>
    <lineage>
        <taxon>Eukaryota</taxon>
        <taxon>Fungi</taxon>
        <taxon>Dikarya</taxon>
        <taxon>Ascomycota</taxon>
        <taxon>Pezizomycotina</taxon>
        <taxon>Eurotiomycetes</taxon>
        <taxon>Eurotiomycetidae</taxon>
        <taxon>Eurotiales</taxon>
        <taxon>Aspergillaceae</taxon>
        <taxon>Penicillium</taxon>
    </lineage>
</organism>
<gene>
    <name evidence="3" type="ORF">PDE_01951</name>
</gene>
<protein>
    <recommendedName>
        <fullName evidence="2">Subtelomeric hrmA-associated cluster protein AFUB-079030/YDR124W-like helical bundle domain-containing protein</fullName>
    </recommendedName>
</protein>
<dbReference type="Proteomes" id="UP000019376">
    <property type="component" value="Unassembled WGS sequence"/>
</dbReference>
<keyword evidence="4" id="KW-1185">Reference proteome</keyword>